<dbReference type="SMART" id="SM00355">
    <property type="entry name" value="ZnF_C2H2"/>
    <property type="match status" value="6"/>
</dbReference>
<dbReference type="SMART" id="SM00451">
    <property type="entry name" value="ZnF_U1"/>
    <property type="match status" value="6"/>
</dbReference>
<organism evidence="3 4">
    <name type="scientific">Kingdonia uniflora</name>
    <dbReference type="NCBI Taxonomy" id="39325"/>
    <lineage>
        <taxon>Eukaryota</taxon>
        <taxon>Viridiplantae</taxon>
        <taxon>Streptophyta</taxon>
        <taxon>Embryophyta</taxon>
        <taxon>Tracheophyta</taxon>
        <taxon>Spermatophyta</taxon>
        <taxon>Magnoliopsida</taxon>
        <taxon>Ranunculales</taxon>
        <taxon>Circaeasteraceae</taxon>
        <taxon>Kingdonia</taxon>
    </lineage>
</organism>
<dbReference type="PROSITE" id="PS00028">
    <property type="entry name" value="ZINC_FINGER_C2H2_1"/>
    <property type="match status" value="2"/>
</dbReference>
<feature type="region of interest" description="Disordered" evidence="1">
    <location>
        <begin position="60"/>
        <end position="86"/>
    </location>
</feature>
<dbReference type="Proteomes" id="UP000541444">
    <property type="component" value="Unassembled WGS sequence"/>
</dbReference>
<dbReference type="AlphaFoldDB" id="A0A7J7NVV6"/>
<dbReference type="EMBL" id="JACGCM010000510">
    <property type="protein sequence ID" value="KAF6171289.1"/>
    <property type="molecule type" value="Genomic_DNA"/>
</dbReference>
<accession>A0A7J7NVV6</accession>
<dbReference type="Pfam" id="PF12874">
    <property type="entry name" value="zf-met"/>
    <property type="match status" value="6"/>
</dbReference>
<evidence type="ECO:0000313" key="4">
    <source>
        <dbReference type="Proteomes" id="UP000541444"/>
    </source>
</evidence>
<feature type="domain" description="C2H2-type" evidence="2">
    <location>
        <begin position="131"/>
        <end position="153"/>
    </location>
</feature>
<name>A0A7J7NVV6_9MAGN</name>
<dbReference type="InterPro" id="IPR036236">
    <property type="entry name" value="Znf_C2H2_sf"/>
</dbReference>
<sequence length="455" mass="50633">MAFSSILRRATPLAIHAFKNQRNYSSAIFNPLKNTTTTRPTTTISRETFLRFSSLPLEESSEEHDIVDEEIKRGDLESGDNDGESSATLDLVDAEIKGDALELKDHDGAKPTKFEGIGKKRLSKQTGIWTCDLCEVNLTTKKRLEVHREGRNHKKKEAEMSLEKVATEDIVNKSNTPLLTYNVCGVSTTSEEHLQNHYQGKKHKYKVAKRGLIGEAANTDSGSPIVNGGGEVVEANKKESLEDLKKKAKFWCDTCNVGCTCEINFTVHKMGKKHNYIVAKRGLIGEAAYTDSGSPIVEANKKRSLEDLKKKAKFWCDTCNVGCTCETNFTVHKMGKKHKYIVAIRGLIGEGANTDSGSPTVNGGGEVVEANKKQSLEDLKKKAKFWCDTCNVGCTCETNFTVHKMGKKHIANENLKNGYKFWCEVCKKGCNSEKNMIDHREGKMHNDRSQRGEDA</sequence>
<dbReference type="PANTHER" id="PTHR47487:SF8">
    <property type="entry name" value="OS08G0270900 PROTEIN"/>
    <property type="match status" value="1"/>
</dbReference>
<feature type="domain" description="C2H2-type" evidence="2">
    <location>
        <begin position="423"/>
        <end position="445"/>
    </location>
</feature>
<comment type="caution">
    <text evidence="3">The sequence shown here is derived from an EMBL/GenBank/DDBJ whole genome shotgun (WGS) entry which is preliminary data.</text>
</comment>
<dbReference type="InterPro" id="IPR013087">
    <property type="entry name" value="Znf_C2H2_type"/>
</dbReference>
<dbReference type="Gene3D" id="3.30.160.60">
    <property type="entry name" value="Classic Zinc Finger"/>
    <property type="match status" value="6"/>
</dbReference>
<evidence type="ECO:0000256" key="1">
    <source>
        <dbReference type="SAM" id="MobiDB-lite"/>
    </source>
</evidence>
<protein>
    <recommendedName>
        <fullName evidence="2">C2H2-type domain-containing protein</fullName>
    </recommendedName>
</protein>
<gene>
    <name evidence="3" type="ORF">GIB67_036957</name>
</gene>
<keyword evidence="4" id="KW-1185">Reference proteome</keyword>
<dbReference type="InterPro" id="IPR003604">
    <property type="entry name" value="Matrin/U1-like-C_Znf_C2H2"/>
</dbReference>
<reference evidence="3 4" key="1">
    <citation type="journal article" date="2020" name="IScience">
        <title>Genome Sequencing of the Endangered Kingdonia uniflora (Circaeasteraceae, Ranunculales) Reveals Potential Mechanisms of Evolutionary Specialization.</title>
        <authorList>
            <person name="Sun Y."/>
            <person name="Deng T."/>
            <person name="Zhang A."/>
            <person name="Moore M.J."/>
            <person name="Landis J.B."/>
            <person name="Lin N."/>
            <person name="Zhang H."/>
            <person name="Zhang X."/>
            <person name="Huang J."/>
            <person name="Zhang X."/>
            <person name="Sun H."/>
            <person name="Wang H."/>
        </authorList>
    </citation>
    <scope>NUCLEOTIDE SEQUENCE [LARGE SCALE GENOMIC DNA]</scope>
    <source>
        <strain evidence="3">TB1705</strain>
        <tissue evidence="3">Leaf</tissue>
    </source>
</reference>
<dbReference type="SUPFAM" id="SSF57667">
    <property type="entry name" value="beta-beta-alpha zinc fingers"/>
    <property type="match status" value="6"/>
</dbReference>
<proteinExistence type="predicted"/>
<dbReference type="PANTHER" id="PTHR47487">
    <property type="entry name" value="OS06G0651300 PROTEIN-RELATED"/>
    <property type="match status" value="1"/>
</dbReference>
<evidence type="ECO:0000259" key="2">
    <source>
        <dbReference type="PROSITE" id="PS00028"/>
    </source>
</evidence>
<dbReference type="OrthoDB" id="10009287at2759"/>
<dbReference type="GO" id="GO:0003676">
    <property type="term" value="F:nucleic acid binding"/>
    <property type="evidence" value="ECO:0007669"/>
    <property type="project" value="InterPro"/>
</dbReference>
<evidence type="ECO:0000313" key="3">
    <source>
        <dbReference type="EMBL" id="KAF6171289.1"/>
    </source>
</evidence>
<dbReference type="GO" id="GO:0008270">
    <property type="term" value="F:zinc ion binding"/>
    <property type="evidence" value="ECO:0007669"/>
    <property type="project" value="InterPro"/>
</dbReference>